<dbReference type="AlphaFoldDB" id="A0A7C5YFH8"/>
<dbReference type="InterPro" id="IPR050287">
    <property type="entry name" value="MTA/SAH_deaminase"/>
</dbReference>
<dbReference type="InterPro" id="IPR032466">
    <property type="entry name" value="Metal_Hydrolase"/>
</dbReference>
<sequence length="295" mass="32522">MPPRIRKTSEQAMKEIDELRRKWAGKHRGLVEVCVTPISVTTCSRELLHQTFSYAKSHQLKTYIHTSSFREEVEKAIQTFGITPVGYLRREGLLRNYVNLLHAVHLTDEDVEWIAESGARVVCCPWSSMKKGKGLAVSGRFPELLKKGVRVGLGADGAPSSQHVDMLRTAGAFAGLFRDARMDAKAVTTTDALKAITSTAADLLGASNRTGSIEKGKRADLVLIDVRHPDFVPLSDPMQALVFSATGSAVDTVMVDGRIIVKHGEVKNVDFEELFRRAEKALEKIASKMGHQIPM</sequence>
<protein>
    <recommendedName>
        <fullName evidence="2">Amidohydrolase-related domain-containing protein</fullName>
    </recommendedName>
</protein>
<proteinExistence type="predicted"/>
<comment type="caution">
    <text evidence="3">The sequence shown here is derived from an EMBL/GenBank/DDBJ whole genome shotgun (WGS) entry which is preliminary data.</text>
</comment>
<evidence type="ECO:0000256" key="1">
    <source>
        <dbReference type="ARBA" id="ARBA00022801"/>
    </source>
</evidence>
<evidence type="ECO:0000259" key="2">
    <source>
        <dbReference type="Pfam" id="PF01979"/>
    </source>
</evidence>
<feature type="domain" description="Amidohydrolase-related" evidence="2">
    <location>
        <begin position="7"/>
        <end position="259"/>
    </location>
</feature>
<dbReference type="InterPro" id="IPR011059">
    <property type="entry name" value="Metal-dep_hydrolase_composite"/>
</dbReference>
<dbReference type="SUPFAM" id="SSF51556">
    <property type="entry name" value="Metallo-dependent hydrolases"/>
    <property type="match status" value="1"/>
</dbReference>
<evidence type="ECO:0000313" key="3">
    <source>
        <dbReference type="EMBL" id="HHR40741.1"/>
    </source>
</evidence>
<dbReference type="PANTHER" id="PTHR43794:SF11">
    <property type="entry name" value="AMIDOHYDROLASE-RELATED DOMAIN-CONTAINING PROTEIN"/>
    <property type="match status" value="1"/>
</dbReference>
<reference evidence="3" key="1">
    <citation type="journal article" date="2020" name="mSystems">
        <title>Genome- and Community-Level Interaction Insights into Carbon Utilization and Element Cycling Functions of Hydrothermarchaeota in Hydrothermal Sediment.</title>
        <authorList>
            <person name="Zhou Z."/>
            <person name="Liu Y."/>
            <person name="Xu W."/>
            <person name="Pan J."/>
            <person name="Luo Z.H."/>
            <person name="Li M."/>
        </authorList>
    </citation>
    <scope>NUCLEOTIDE SEQUENCE [LARGE SCALE GENOMIC DNA]</scope>
    <source>
        <strain evidence="3">SpSt-1084</strain>
    </source>
</reference>
<accession>A0A7C5YFH8</accession>
<dbReference type="InterPro" id="IPR006680">
    <property type="entry name" value="Amidohydro-rel"/>
</dbReference>
<dbReference type="EMBL" id="DRXS01000156">
    <property type="protein sequence ID" value="HHR40741.1"/>
    <property type="molecule type" value="Genomic_DNA"/>
</dbReference>
<gene>
    <name evidence="3" type="ORF">ENM42_02810</name>
</gene>
<dbReference type="GO" id="GO:0016810">
    <property type="term" value="F:hydrolase activity, acting on carbon-nitrogen (but not peptide) bonds"/>
    <property type="evidence" value="ECO:0007669"/>
    <property type="project" value="InterPro"/>
</dbReference>
<name>A0A7C5YFH8_CALS0</name>
<dbReference type="PANTHER" id="PTHR43794">
    <property type="entry name" value="AMINOHYDROLASE SSNA-RELATED"/>
    <property type="match status" value="1"/>
</dbReference>
<organism evidence="3">
    <name type="scientific">Caldiarchaeum subterraneum</name>
    <dbReference type="NCBI Taxonomy" id="311458"/>
    <lineage>
        <taxon>Archaea</taxon>
        <taxon>Nitrososphaerota</taxon>
        <taxon>Candidatus Caldarchaeales</taxon>
        <taxon>Candidatus Caldarchaeaceae</taxon>
        <taxon>Candidatus Caldarchaeum</taxon>
    </lineage>
</organism>
<dbReference type="Gene3D" id="3.20.20.140">
    <property type="entry name" value="Metal-dependent hydrolases"/>
    <property type="match status" value="1"/>
</dbReference>
<dbReference type="Pfam" id="PF01979">
    <property type="entry name" value="Amidohydro_1"/>
    <property type="match status" value="1"/>
</dbReference>
<dbReference type="SUPFAM" id="SSF51338">
    <property type="entry name" value="Composite domain of metallo-dependent hydrolases"/>
    <property type="match status" value="1"/>
</dbReference>
<keyword evidence="1" id="KW-0378">Hydrolase</keyword>